<keyword evidence="6 9" id="KW-0812">Transmembrane</keyword>
<dbReference type="PROSITE" id="PS50850">
    <property type="entry name" value="MFS"/>
    <property type="match status" value="1"/>
</dbReference>
<sequence>MFSALRQFNLTIWLIIFATFAGRFVQFMIWPFLAILLHTRFGLNELEVGLFLAVATMAGIGFGFYVGYLSDRLGRRKIILVGIVLSVAAMIMLGSANSLWMLFAGTLMQAVARPMVEDPGRALMTDMVEDRAIKDMALHMRYFALNVGAALGPILGAAAGLTGQQGTFFLLGAVNALYFLGAIVVFRIERPLQGSAMGAQFTFREVLGVLRRDTAFLLFVLASLICSIGYGQIESGLVQYLQQQSVPDLALLYAMLIGLNAATIVVLQFPLLKLMERIRPFHRSMYGVALFGLGFFGFGIAPIDPPYALFFAMFLLSIGEAILFPTMSIIIDRIAPKDMKGSYFGAFSLAVIGFALAPLIGGYLLFSFGGFALWMVMTALAVSVAGLYLLADRQSRKLDD</sequence>
<dbReference type="Gene3D" id="1.20.1250.20">
    <property type="entry name" value="MFS general substrate transporter like domains"/>
    <property type="match status" value="2"/>
</dbReference>
<keyword evidence="8 9" id="KW-0472">Membrane</keyword>
<evidence type="ECO:0000256" key="5">
    <source>
        <dbReference type="ARBA" id="ARBA00022475"/>
    </source>
</evidence>
<dbReference type="PROSITE" id="PS00216">
    <property type="entry name" value="SUGAR_TRANSPORT_1"/>
    <property type="match status" value="1"/>
</dbReference>
<evidence type="ECO:0000256" key="2">
    <source>
        <dbReference type="ARBA" id="ARBA00004651"/>
    </source>
</evidence>
<feature type="transmembrane region" description="Helical" evidence="9">
    <location>
        <begin position="78"/>
        <end position="103"/>
    </location>
</feature>
<evidence type="ECO:0000313" key="12">
    <source>
        <dbReference type="Proteomes" id="UP000199495"/>
    </source>
</evidence>
<dbReference type="PRINTS" id="PR01035">
    <property type="entry name" value="TCRTETA"/>
</dbReference>
<comment type="function">
    <text evidence="1">Resistance to tetracycline by an active tetracycline efflux. This is an energy-dependent process that decreases the accumulation of the antibiotic in whole cells. This protein functions as a metal-tetracycline/H(+) antiporter.</text>
</comment>
<gene>
    <name evidence="11" type="ORF">SAMN04487974_1073</name>
</gene>
<feature type="transmembrane region" description="Helical" evidence="9">
    <location>
        <begin position="250"/>
        <end position="272"/>
    </location>
</feature>
<evidence type="ECO:0000256" key="8">
    <source>
        <dbReference type="ARBA" id="ARBA00023136"/>
    </source>
</evidence>
<feature type="transmembrane region" description="Helical" evidence="9">
    <location>
        <begin position="284"/>
        <end position="303"/>
    </location>
</feature>
<keyword evidence="12" id="KW-1185">Reference proteome</keyword>
<organism evidence="11 12">
    <name type="scientific">Pelagibacterium luteolum</name>
    <dbReference type="NCBI Taxonomy" id="440168"/>
    <lineage>
        <taxon>Bacteria</taxon>
        <taxon>Pseudomonadati</taxon>
        <taxon>Pseudomonadota</taxon>
        <taxon>Alphaproteobacteria</taxon>
        <taxon>Hyphomicrobiales</taxon>
        <taxon>Devosiaceae</taxon>
        <taxon>Pelagibacterium</taxon>
    </lineage>
</organism>
<dbReference type="EMBL" id="FNCS01000007">
    <property type="protein sequence ID" value="SDG73313.1"/>
    <property type="molecule type" value="Genomic_DNA"/>
</dbReference>
<dbReference type="OrthoDB" id="3237211at2"/>
<dbReference type="PANTHER" id="PTHR23517:SF2">
    <property type="entry name" value="MULTIDRUG RESISTANCE PROTEIN MDTH"/>
    <property type="match status" value="1"/>
</dbReference>
<dbReference type="RefSeq" id="WP_090596798.1">
    <property type="nucleotide sequence ID" value="NZ_FNCS01000007.1"/>
</dbReference>
<comment type="subcellular location">
    <subcellularLocation>
        <location evidence="2">Cell membrane</location>
        <topology evidence="2">Multi-pass membrane protein</topology>
    </subcellularLocation>
</comment>
<dbReference type="GO" id="GO:0022857">
    <property type="term" value="F:transmembrane transporter activity"/>
    <property type="evidence" value="ECO:0007669"/>
    <property type="project" value="InterPro"/>
</dbReference>
<dbReference type="SUPFAM" id="SSF103473">
    <property type="entry name" value="MFS general substrate transporter"/>
    <property type="match status" value="1"/>
</dbReference>
<dbReference type="Pfam" id="PF07690">
    <property type="entry name" value="MFS_1"/>
    <property type="match status" value="1"/>
</dbReference>
<keyword evidence="4" id="KW-0813">Transport</keyword>
<evidence type="ECO:0000313" key="11">
    <source>
        <dbReference type="EMBL" id="SDG73313.1"/>
    </source>
</evidence>
<evidence type="ECO:0000256" key="4">
    <source>
        <dbReference type="ARBA" id="ARBA00022448"/>
    </source>
</evidence>
<accession>A0A1G7WN31</accession>
<evidence type="ECO:0000259" key="10">
    <source>
        <dbReference type="PROSITE" id="PS50850"/>
    </source>
</evidence>
<dbReference type="InterPro" id="IPR036259">
    <property type="entry name" value="MFS_trans_sf"/>
</dbReference>
<dbReference type="InterPro" id="IPR001958">
    <property type="entry name" value="Tet-R_TetA/multi-R_MdtG-like"/>
</dbReference>
<dbReference type="PANTHER" id="PTHR23517">
    <property type="entry name" value="RESISTANCE PROTEIN MDTM, PUTATIVE-RELATED-RELATED"/>
    <property type="match status" value="1"/>
</dbReference>
<feature type="transmembrane region" description="Helical" evidence="9">
    <location>
        <begin position="168"/>
        <end position="188"/>
    </location>
</feature>
<protein>
    <submittedName>
        <fullName evidence="11">Predicted arabinose efflux permease, MFS family</fullName>
    </submittedName>
</protein>
<feature type="transmembrane region" description="Helical" evidence="9">
    <location>
        <begin position="142"/>
        <end position="162"/>
    </location>
</feature>
<feature type="transmembrane region" description="Helical" evidence="9">
    <location>
        <begin position="309"/>
        <end position="331"/>
    </location>
</feature>
<keyword evidence="7 9" id="KW-1133">Transmembrane helix</keyword>
<feature type="transmembrane region" description="Helical" evidence="9">
    <location>
        <begin position="209"/>
        <end position="230"/>
    </location>
</feature>
<dbReference type="CDD" id="cd17329">
    <property type="entry name" value="MFS_MdtH_MDR_like"/>
    <property type="match status" value="1"/>
</dbReference>
<feature type="transmembrane region" description="Helical" evidence="9">
    <location>
        <begin position="48"/>
        <end position="66"/>
    </location>
</feature>
<feature type="transmembrane region" description="Helical" evidence="9">
    <location>
        <begin position="343"/>
        <end position="365"/>
    </location>
</feature>
<keyword evidence="5" id="KW-1003">Cell membrane</keyword>
<evidence type="ECO:0000256" key="3">
    <source>
        <dbReference type="ARBA" id="ARBA00007520"/>
    </source>
</evidence>
<feature type="domain" description="Major facilitator superfamily (MFS) profile" evidence="10">
    <location>
        <begin position="11"/>
        <end position="396"/>
    </location>
</feature>
<dbReference type="InterPro" id="IPR011701">
    <property type="entry name" value="MFS"/>
</dbReference>
<reference evidence="11 12" key="1">
    <citation type="submission" date="2016-10" db="EMBL/GenBank/DDBJ databases">
        <authorList>
            <person name="de Groot N.N."/>
        </authorList>
    </citation>
    <scope>NUCLEOTIDE SEQUENCE [LARGE SCALE GENOMIC DNA]</scope>
    <source>
        <strain evidence="11 12">CGMCC 1.10267</strain>
    </source>
</reference>
<evidence type="ECO:0000256" key="7">
    <source>
        <dbReference type="ARBA" id="ARBA00022989"/>
    </source>
</evidence>
<feature type="transmembrane region" description="Helical" evidence="9">
    <location>
        <begin position="12"/>
        <end position="36"/>
    </location>
</feature>
<dbReference type="InterPro" id="IPR050171">
    <property type="entry name" value="MFS_Transporters"/>
</dbReference>
<dbReference type="InterPro" id="IPR020846">
    <property type="entry name" value="MFS_dom"/>
</dbReference>
<comment type="similarity">
    <text evidence="3">Belongs to the major facilitator superfamily. TCR/Tet family.</text>
</comment>
<dbReference type="STRING" id="440168.SAMN04487974_1073"/>
<dbReference type="GO" id="GO:0005886">
    <property type="term" value="C:plasma membrane"/>
    <property type="evidence" value="ECO:0007669"/>
    <property type="project" value="UniProtKB-SubCell"/>
</dbReference>
<feature type="transmembrane region" description="Helical" evidence="9">
    <location>
        <begin position="371"/>
        <end position="391"/>
    </location>
</feature>
<dbReference type="AlphaFoldDB" id="A0A1G7WN31"/>
<proteinExistence type="inferred from homology"/>
<evidence type="ECO:0000256" key="6">
    <source>
        <dbReference type="ARBA" id="ARBA00022692"/>
    </source>
</evidence>
<evidence type="ECO:0000256" key="1">
    <source>
        <dbReference type="ARBA" id="ARBA00003279"/>
    </source>
</evidence>
<evidence type="ECO:0000256" key="9">
    <source>
        <dbReference type="SAM" id="Phobius"/>
    </source>
</evidence>
<dbReference type="Proteomes" id="UP000199495">
    <property type="component" value="Unassembled WGS sequence"/>
</dbReference>
<name>A0A1G7WN31_9HYPH</name>
<dbReference type="InterPro" id="IPR005829">
    <property type="entry name" value="Sugar_transporter_CS"/>
</dbReference>